<feature type="compositionally biased region" description="Polar residues" evidence="6">
    <location>
        <begin position="30"/>
        <end position="43"/>
    </location>
</feature>
<comment type="caution">
    <text evidence="8">The sequence shown here is derived from an EMBL/GenBank/DDBJ whole genome shotgun (WGS) entry which is preliminary data.</text>
</comment>
<dbReference type="InterPro" id="IPR007867">
    <property type="entry name" value="GMC_OxRtase_C"/>
</dbReference>
<keyword evidence="5" id="KW-0560">Oxidoreductase</keyword>
<dbReference type="InterPro" id="IPR051473">
    <property type="entry name" value="P2Ox-like"/>
</dbReference>
<keyword evidence="4" id="KW-0274">FAD</keyword>
<dbReference type="SUPFAM" id="SSF51905">
    <property type="entry name" value="FAD/NAD(P)-binding domain"/>
    <property type="match status" value="1"/>
</dbReference>
<evidence type="ECO:0000256" key="5">
    <source>
        <dbReference type="ARBA" id="ARBA00023002"/>
    </source>
</evidence>
<evidence type="ECO:0000313" key="8">
    <source>
        <dbReference type="EMBL" id="CAF9917544.1"/>
    </source>
</evidence>
<dbReference type="PANTHER" id="PTHR42784">
    <property type="entry name" value="PYRANOSE 2-OXIDASE"/>
    <property type="match status" value="1"/>
</dbReference>
<dbReference type="GO" id="GO:0016614">
    <property type="term" value="F:oxidoreductase activity, acting on CH-OH group of donors"/>
    <property type="evidence" value="ECO:0007669"/>
    <property type="project" value="InterPro"/>
</dbReference>
<name>A0A8H3IL13_9LECA</name>
<sequence>MDHFDPSQSNPPYGGASFHLRVGEAPTPSKPTNTWGYPTPGEQSPTAAMVMTDDYFIHEDRWRQILNDGEYDFIVVGSGCTALAFIQQALDADPEKRILCLERGDFWLPSHFQNLPLPFKAVLGGPSETFPWTLSKKTFENPQLQYCHGSCPFFGGRSTFWSAWSPQPKIDDMRGFPKTMIDTTKEPIFWEEAKRLLHVTGADKIGDPIYSGLQHEIDQRLKTRLQHVKTAEYSEPAQLAVGRGTPTSILRFNKFSTPAPLLKIYESQKSKNNAADLDILLNCTVKKLGSVDDDGHTHSIETTRGTLTWQGDKTKAFPTATILINSFPKICQETVGKRLAGHFLTHIVARAPISNFDWNPVHGEAGHGRRLEIAAHYLAGKNPTSQQQYHVQITAIHSPFPKDDAEDAARECPDYAAAATEDQLKDSTKHVVFVCATLGEFSEHNKDNWFQRDPDNPDITTNMKLQYTLTESDKALWDTMDEATYEAIEQMTAPTRSISPSDGLEYWNIDENGKGYWAKIHPKQTEIRVPGIVHETSTAFMGKAEEGGSVGENYNVHNTSNVFVTGGALFPTAGSWNPTMTMCGFAQDLARKLCPNKPLQPPVVQPESKRG</sequence>
<dbReference type="Gene3D" id="3.50.50.60">
    <property type="entry name" value="FAD/NAD(P)-binding domain"/>
    <property type="match status" value="2"/>
</dbReference>
<evidence type="ECO:0000256" key="2">
    <source>
        <dbReference type="ARBA" id="ARBA00010790"/>
    </source>
</evidence>
<accession>A0A8H3IL13</accession>
<keyword evidence="3" id="KW-0285">Flavoprotein</keyword>
<reference evidence="8" key="1">
    <citation type="submission" date="2021-03" db="EMBL/GenBank/DDBJ databases">
        <authorList>
            <person name="Tagirdzhanova G."/>
        </authorList>
    </citation>
    <scope>NUCLEOTIDE SEQUENCE</scope>
</reference>
<evidence type="ECO:0000256" key="1">
    <source>
        <dbReference type="ARBA" id="ARBA00001974"/>
    </source>
</evidence>
<dbReference type="InterPro" id="IPR036188">
    <property type="entry name" value="FAD/NAD-bd_sf"/>
</dbReference>
<evidence type="ECO:0000256" key="4">
    <source>
        <dbReference type="ARBA" id="ARBA00022827"/>
    </source>
</evidence>
<dbReference type="EMBL" id="CAJPDQ010000012">
    <property type="protein sequence ID" value="CAF9917544.1"/>
    <property type="molecule type" value="Genomic_DNA"/>
</dbReference>
<proteinExistence type="inferred from homology"/>
<feature type="compositionally biased region" description="Polar residues" evidence="6">
    <location>
        <begin position="1"/>
        <end position="11"/>
    </location>
</feature>
<dbReference type="Proteomes" id="UP000664169">
    <property type="component" value="Unassembled WGS sequence"/>
</dbReference>
<evidence type="ECO:0000313" key="9">
    <source>
        <dbReference type="Proteomes" id="UP000664169"/>
    </source>
</evidence>
<dbReference type="OrthoDB" id="167809at2759"/>
<evidence type="ECO:0000256" key="6">
    <source>
        <dbReference type="SAM" id="MobiDB-lite"/>
    </source>
</evidence>
<gene>
    <name evidence="8" type="ORF">GOMPHAMPRED_001301</name>
</gene>
<evidence type="ECO:0000256" key="3">
    <source>
        <dbReference type="ARBA" id="ARBA00022630"/>
    </source>
</evidence>
<comment type="similarity">
    <text evidence="2">Belongs to the GMC oxidoreductase family.</text>
</comment>
<organism evidence="8 9">
    <name type="scientific">Gomphillus americanus</name>
    <dbReference type="NCBI Taxonomy" id="1940652"/>
    <lineage>
        <taxon>Eukaryota</taxon>
        <taxon>Fungi</taxon>
        <taxon>Dikarya</taxon>
        <taxon>Ascomycota</taxon>
        <taxon>Pezizomycotina</taxon>
        <taxon>Lecanoromycetes</taxon>
        <taxon>OSLEUM clade</taxon>
        <taxon>Ostropomycetidae</taxon>
        <taxon>Ostropales</taxon>
        <taxon>Graphidaceae</taxon>
        <taxon>Gomphilloideae</taxon>
        <taxon>Gomphillus</taxon>
    </lineage>
</organism>
<dbReference type="Pfam" id="PF05199">
    <property type="entry name" value="GMC_oxred_C"/>
    <property type="match status" value="1"/>
</dbReference>
<keyword evidence="9" id="KW-1185">Reference proteome</keyword>
<dbReference type="AlphaFoldDB" id="A0A8H3IL13"/>
<comment type="cofactor">
    <cofactor evidence="1">
        <name>FAD</name>
        <dbReference type="ChEBI" id="CHEBI:57692"/>
    </cofactor>
</comment>
<feature type="domain" description="Glucose-methanol-choline oxidoreductase C-terminal" evidence="7">
    <location>
        <begin position="455"/>
        <end position="586"/>
    </location>
</feature>
<evidence type="ECO:0000259" key="7">
    <source>
        <dbReference type="Pfam" id="PF05199"/>
    </source>
</evidence>
<protein>
    <recommendedName>
        <fullName evidence="7">Glucose-methanol-choline oxidoreductase C-terminal domain-containing protein</fullName>
    </recommendedName>
</protein>
<dbReference type="PANTHER" id="PTHR42784:SF1">
    <property type="entry name" value="PYRANOSE 2-OXIDASE"/>
    <property type="match status" value="1"/>
</dbReference>
<feature type="region of interest" description="Disordered" evidence="6">
    <location>
        <begin position="1"/>
        <end position="43"/>
    </location>
</feature>